<name>A0A3S8RSP1_9BACL</name>
<keyword evidence="3" id="KW-1185">Reference proteome</keyword>
<accession>A0A3S8RSP1</accession>
<dbReference type="CDD" id="cd02440">
    <property type="entry name" value="AdoMet_MTases"/>
    <property type="match status" value="1"/>
</dbReference>
<evidence type="ECO:0000256" key="1">
    <source>
        <dbReference type="SAM" id="Coils"/>
    </source>
</evidence>
<dbReference type="PANTHER" id="PTHR43861">
    <property type="entry name" value="TRANS-ACONITATE 2-METHYLTRANSFERASE-RELATED"/>
    <property type="match status" value="1"/>
</dbReference>
<keyword evidence="2" id="KW-0808">Transferase</keyword>
<evidence type="ECO:0000313" key="2">
    <source>
        <dbReference type="EMBL" id="AZK45969.1"/>
    </source>
</evidence>
<keyword evidence="1" id="KW-0175">Coiled coil</keyword>
<gene>
    <name evidence="2" type="ORF">EIM92_06910</name>
</gene>
<keyword evidence="2" id="KW-0489">Methyltransferase</keyword>
<dbReference type="GO" id="GO:0032259">
    <property type="term" value="P:methylation"/>
    <property type="evidence" value="ECO:0007669"/>
    <property type="project" value="UniProtKB-KW"/>
</dbReference>
<feature type="coiled-coil region" evidence="1">
    <location>
        <begin position="430"/>
        <end position="489"/>
    </location>
</feature>
<dbReference type="Pfam" id="PF13489">
    <property type="entry name" value="Methyltransf_23"/>
    <property type="match status" value="1"/>
</dbReference>
<proteinExistence type="predicted"/>
<dbReference type="EMBL" id="CP034248">
    <property type="protein sequence ID" value="AZK45969.1"/>
    <property type="molecule type" value="Genomic_DNA"/>
</dbReference>
<dbReference type="RefSeq" id="WP_125082058.1">
    <property type="nucleotide sequence ID" value="NZ_CP034248.1"/>
</dbReference>
<protein>
    <submittedName>
        <fullName evidence="2">Methyltransferase domain-containing protein</fullName>
    </submittedName>
</protein>
<dbReference type="Gene3D" id="3.40.50.150">
    <property type="entry name" value="Vaccinia Virus protein VP39"/>
    <property type="match status" value="1"/>
</dbReference>
<dbReference type="PANTHER" id="PTHR43861:SF6">
    <property type="entry name" value="METHYLTRANSFERASE TYPE 11"/>
    <property type="match status" value="1"/>
</dbReference>
<dbReference type="OrthoDB" id="8773442at2"/>
<dbReference type="Proteomes" id="UP000273145">
    <property type="component" value="Chromosome"/>
</dbReference>
<organism evidence="2 3">
    <name type="scientific">Paenibacillus lentus</name>
    <dbReference type="NCBI Taxonomy" id="1338368"/>
    <lineage>
        <taxon>Bacteria</taxon>
        <taxon>Bacillati</taxon>
        <taxon>Bacillota</taxon>
        <taxon>Bacilli</taxon>
        <taxon>Bacillales</taxon>
        <taxon>Paenibacillaceae</taxon>
        <taxon>Paenibacillus</taxon>
    </lineage>
</organism>
<evidence type="ECO:0000313" key="3">
    <source>
        <dbReference type="Proteomes" id="UP000273145"/>
    </source>
</evidence>
<dbReference type="GO" id="GO:0008168">
    <property type="term" value="F:methyltransferase activity"/>
    <property type="evidence" value="ECO:0007669"/>
    <property type="project" value="UniProtKB-KW"/>
</dbReference>
<reference evidence="2 3" key="1">
    <citation type="submission" date="2018-11" db="EMBL/GenBank/DDBJ databases">
        <title>Genome sequencing of Paenibacillus lentus DSM25539(T).</title>
        <authorList>
            <person name="Kook J.-K."/>
            <person name="Park S.-N."/>
            <person name="Lim Y.K."/>
        </authorList>
    </citation>
    <scope>NUCLEOTIDE SEQUENCE [LARGE SCALE GENOMIC DNA]</scope>
    <source>
        <strain evidence="2 3">DSM 25539</strain>
    </source>
</reference>
<dbReference type="InterPro" id="IPR029063">
    <property type="entry name" value="SAM-dependent_MTases_sf"/>
</dbReference>
<dbReference type="AlphaFoldDB" id="A0A3S8RSP1"/>
<dbReference type="KEGG" id="plen:EIM92_06910"/>
<sequence>MLKYDVSLDENSDNSLSLILRNIKSNSVVLEFGPATGRMTKYLKEKLNCDVYIVEIDPESARIASKYSRDCVIGNIEEYAWLEHFDAIEFDYIVFADVLEHLYQPQKVLLESKRLLKEEGSIFVSIPNVAHNSIIIDLINNRFNYQEIGLLDNTHIRFFTYNSLMKMFEKAFLKPVKSLATYNRPRDTELNNDYDFISNEMLKFLLKNREYGEVYQFIFELKRSSSEELIVRNIRSTPNYYYAQLFINDGNGFNESQTIIQYMNYFDQDLRVAFDLSSFLNIHQLRIDPLNSSCIVKIKNIIINDDFHIKEWATNATKEWDGLLLFDTNDPQILIDTHRFDEVRKLEIVYEIFAYSHDLMTFTSYIADFIDNTVIDNQKKSAYINELESQLSLIKEKADQDEQACALELENKATLFQQQEELLAEKDSVISELTTQLEEIQFELNNVKKDFIAKLSAKEEDVLLLKDQLQDMKQQYDQLGKELNELMNKKGFFQKLKRNN</sequence>
<dbReference type="SUPFAM" id="SSF53335">
    <property type="entry name" value="S-adenosyl-L-methionine-dependent methyltransferases"/>
    <property type="match status" value="1"/>
</dbReference>